<dbReference type="InterPro" id="IPR025500">
    <property type="entry name" value="DUF4390"/>
</dbReference>
<organism evidence="1 2">
    <name type="scientific">Actimicrobium antarcticum</name>
    <dbReference type="NCBI Taxonomy" id="1051899"/>
    <lineage>
        <taxon>Bacteria</taxon>
        <taxon>Pseudomonadati</taxon>
        <taxon>Pseudomonadota</taxon>
        <taxon>Betaproteobacteria</taxon>
        <taxon>Burkholderiales</taxon>
        <taxon>Oxalobacteraceae</taxon>
        <taxon>Actimicrobium</taxon>
    </lineage>
</organism>
<evidence type="ECO:0000313" key="2">
    <source>
        <dbReference type="Proteomes" id="UP001501353"/>
    </source>
</evidence>
<sequence length="212" mass="24102">MRRRDVLATPPAQLWRSIACVARMMRRCSALSALVLLTVMLLLSPLARAAEGVDISQAHLESTDDGVKLSATFAFELNRGLEEAINHGVPLYFTTEVEITRPRWYWFDEKAITESQTIRLSYNVLTRQYHAAILGRLQQSFSSLDDAMSLIRRPSRWLVADKSALKPGAVYSVAVRMRLDVAQLAKPFQVNAINNSDWRLSSDWKNFLYRAE</sequence>
<evidence type="ECO:0000313" key="1">
    <source>
        <dbReference type="EMBL" id="GAA4021307.1"/>
    </source>
</evidence>
<dbReference type="EMBL" id="BAAAZE010000008">
    <property type="protein sequence ID" value="GAA4021307.1"/>
    <property type="molecule type" value="Genomic_DNA"/>
</dbReference>
<accession>A0ABP7T5R5</accession>
<dbReference type="Pfam" id="PF14334">
    <property type="entry name" value="DUF4390"/>
    <property type="match status" value="1"/>
</dbReference>
<name>A0ABP7T5R5_9BURK</name>
<comment type="caution">
    <text evidence="1">The sequence shown here is derived from an EMBL/GenBank/DDBJ whole genome shotgun (WGS) entry which is preliminary data.</text>
</comment>
<protein>
    <submittedName>
        <fullName evidence="1">DUF4390 domain-containing protein</fullName>
    </submittedName>
</protein>
<reference evidence="2" key="1">
    <citation type="journal article" date="2019" name="Int. J. Syst. Evol. Microbiol.">
        <title>The Global Catalogue of Microorganisms (GCM) 10K type strain sequencing project: providing services to taxonomists for standard genome sequencing and annotation.</title>
        <authorList>
            <consortium name="The Broad Institute Genomics Platform"/>
            <consortium name="The Broad Institute Genome Sequencing Center for Infectious Disease"/>
            <person name="Wu L."/>
            <person name="Ma J."/>
        </authorList>
    </citation>
    <scope>NUCLEOTIDE SEQUENCE [LARGE SCALE GENOMIC DNA]</scope>
    <source>
        <strain evidence="2">JCM 16673</strain>
    </source>
</reference>
<gene>
    <name evidence="1" type="ORF">GCM10022212_17750</name>
</gene>
<keyword evidence="2" id="KW-1185">Reference proteome</keyword>
<dbReference type="Proteomes" id="UP001501353">
    <property type="component" value="Unassembled WGS sequence"/>
</dbReference>
<proteinExistence type="predicted"/>